<evidence type="ECO:0000313" key="2">
    <source>
        <dbReference type="EMBL" id="TKW58244.1"/>
    </source>
</evidence>
<feature type="compositionally biased region" description="Basic and acidic residues" evidence="1">
    <location>
        <begin position="19"/>
        <end position="35"/>
    </location>
</feature>
<feature type="region of interest" description="Disordered" evidence="1">
    <location>
        <begin position="15"/>
        <end position="35"/>
    </location>
</feature>
<organism evidence="2 3">
    <name type="scientific">Colletotrichum tanaceti</name>
    <dbReference type="NCBI Taxonomy" id="1306861"/>
    <lineage>
        <taxon>Eukaryota</taxon>
        <taxon>Fungi</taxon>
        <taxon>Dikarya</taxon>
        <taxon>Ascomycota</taxon>
        <taxon>Pezizomycotina</taxon>
        <taxon>Sordariomycetes</taxon>
        <taxon>Hypocreomycetidae</taxon>
        <taxon>Glomerellales</taxon>
        <taxon>Glomerellaceae</taxon>
        <taxon>Colletotrichum</taxon>
        <taxon>Colletotrichum destructivum species complex</taxon>
    </lineage>
</organism>
<dbReference type="EMBL" id="PJEX01000028">
    <property type="protein sequence ID" value="TKW58244.1"/>
    <property type="molecule type" value="Genomic_DNA"/>
</dbReference>
<reference evidence="2 3" key="1">
    <citation type="journal article" date="2019" name="PLoS ONE">
        <title>Comparative genome analysis indicates high evolutionary potential of pathogenicity genes in Colletotrichum tanaceti.</title>
        <authorList>
            <person name="Lelwala R.V."/>
            <person name="Korhonen P.K."/>
            <person name="Young N.D."/>
            <person name="Scott J.B."/>
            <person name="Ades P.A."/>
            <person name="Gasser R.B."/>
            <person name="Taylor P.W.J."/>
        </authorList>
    </citation>
    <scope>NUCLEOTIDE SEQUENCE [LARGE SCALE GENOMIC DNA]</scope>
    <source>
        <strain evidence="2">BRIP57314</strain>
    </source>
</reference>
<keyword evidence="3" id="KW-1185">Reference proteome</keyword>
<evidence type="ECO:0000313" key="3">
    <source>
        <dbReference type="Proteomes" id="UP000310108"/>
    </source>
</evidence>
<evidence type="ECO:0000256" key="1">
    <source>
        <dbReference type="SAM" id="MobiDB-lite"/>
    </source>
</evidence>
<protein>
    <submittedName>
        <fullName evidence="2">Uncharacterized protein</fullName>
    </submittedName>
</protein>
<sequence>MIPRAFALDPSLRSPHRHLNADMDGHEAPGTDSDRPLRTPLALGILVLDGLGVLVVGAARVLLEHALLDELLGSRAVRYLVVERVGAHVLLELLLVGDQAGRGVGRGQDVFWEEKGVGAKLADGVMYAI</sequence>
<comment type="caution">
    <text evidence="2">The sequence shown here is derived from an EMBL/GenBank/DDBJ whole genome shotgun (WGS) entry which is preliminary data.</text>
</comment>
<name>A0A4U6XQZ7_9PEZI</name>
<proteinExistence type="predicted"/>
<accession>A0A4U6XQZ7</accession>
<dbReference type="Proteomes" id="UP000310108">
    <property type="component" value="Unassembled WGS sequence"/>
</dbReference>
<gene>
    <name evidence="2" type="ORF">CTA1_7622</name>
</gene>
<dbReference type="AlphaFoldDB" id="A0A4U6XQZ7"/>